<dbReference type="FunFam" id="3.40.50.2000:FF:000099">
    <property type="entry name" value="Alpha,alpha-trehalose phosphate synthase subunit, putative"/>
    <property type="match status" value="1"/>
</dbReference>
<evidence type="ECO:0000256" key="4">
    <source>
        <dbReference type="SAM" id="MobiDB-lite"/>
    </source>
</evidence>
<dbReference type="InterPro" id="IPR036412">
    <property type="entry name" value="HAD-like_sf"/>
</dbReference>
<feature type="compositionally biased region" description="Basic and acidic residues" evidence="4">
    <location>
        <begin position="287"/>
        <end position="299"/>
    </location>
</feature>
<evidence type="ECO:0000313" key="6">
    <source>
        <dbReference type="Proteomes" id="UP001306508"/>
    </source>
</evidence>
<reference evidence="6" key="1">
    <citation type="submission" date="2023-07" db="EMBL/GenBank/DDBJ databases">
        <title>A draft genome of Kazachstania heterogenica Y-27499.</title>
        <authorList>
            <person name="Donic C."/>
            <person name="Kralova J.S."/>
            <person name="Fidel L."/>
            <person name="Ben-Dor S."/>
            <person name="Jung S."/>
        </authorList>
    </citation>
    <scope>NUCLEOTIDE SEQUENCE [LARGE SCALE GENOMIC DNA]</scope>
    <source>
        <strain evidence="6">Y27499</strain>
    </source>
</reference>
<dbReference type="Gene3D" id="3.40.50.2000">
    <property type="entry name" value="Glycogen Phosphorylase B"/>
    <property type="match status" value="2"/>
</dbReference>
<dbReference type="GO" id="GO:0004805">
    <property type="term" value="F:trehalose-phosphatase activity"/>
    <property type="evidence" value="ECO:0007669"/>
    <property type="project" value="TreeGrafter"/>
</dbReference>
<dbReference type="PANTHER" id="PTHR10788:SF15">
    <property type="entry name" value="TREHALOSE SYNTHASE COMPLEX REGULATORY SUBUNIT TPS3-RELATED"/>
    <property type="match status" value="1"/>
</dbReference>
<dbReference type="GO" id="GO:0005992">
    <property type="term" value="P:trehalose biosynthetic process"/>
    <property type="evidence" value="ECO:0007669"/>
    <property type="project" value="InterPro"/>
</dbReference>
<dbReference type="InterPro" id="IPR003337">
    <property type="entry name" value="Trehalose_PPase"/>
</dbReference>
<evidence type="ECO:0000256" key="1">
    <source>
        <dbReference type="ARBA" id="ARBA00004496"/>
    </source>
</evidence>
<gene>
    <name evidence="5" type="ORF">RI543_002747</name>
</gene>
<feature type="region of interest" description="Disordered" evidence="4">
    <location>
        <begin position="46"/>
        <end position="96"/>
    </location>
</feature>
<protein>
    <submittedName>
        <fullName evidence="5">Uncharacterized protein</fullName>
    </submittedName>
</protein>
<dbReference type="Pfam" id="PF00982">
    <property type="entry name" value="Glyco_transf_20"/>
    <property type="match status" value="1"/>
</dbReference>
<feature type="region of interest" description="Disordered" evidence="4">
    <location>
        <begin position="277"/>
        <end position="305"/>
    </location>
</feature>
<comment type="caution">
    <text evidence="5">The sequence shown here is derived from an EMBL/GenBank/DDBJ whole genome shotgun (WGS) entry which is preliminary data.</text>
</comment>
<dbReference type="SUPFAM" id="SSF56784">
    <property type="entry name" value="HAD-like"/>
    <property type="match status" value="1"/>
</dbReference>
<dbReference type="SUPFAM" id="SSF53756">
    <property type="entry name" value="UDP-Glycosyltransferase/glycogen phosphorylase"/>
    <property type="match status" value="1"/>
</dbReference>
<dbReference type="AlphaFoldDB" id="A0AAN7WR87"/>
<proteinExistence type="predicted"/>
<feature type="compositionally biased region" description="Polar residues" evidence="4">
    <location>
        <begin position="51"/>
        <end position="96"/>
    </location>
</feature>
<keyword evidence="3" id="KW-0597">Phosphoprotein</keyword>
<dbReference type="CDD" id="cd03788">
    <property type="entry name" value="GT20_TPS"/>
    <property type="match status" value="1"/>
</dbReference>
<feature type="region of interest" description="Disordered" evidence="4">
    <location>
        <begin position="164"/>
        <end position="198"/>
    </location>
</feature>
<sequence>MTIIVASLFLPYQPEFKLNESEYETAELVESNLVKLNPGAIDNIKGKRSASVHSPTPFINRSNRSSSVHSTKPFITNQHNDNSLAPDNNKPNTSRETSAVIENNEIDVTSEQFLENLTTNFNRSSVSGATNRVSSPILGKSPPANTTSIEDFFLSKNTINPNSTPIVSTATSTTATPSTTTATTTTNMDGTSATSPRTAANNWSHHPINDSFTLHTVFDTVTQQTSIPIGSKTTVVRPKSRAVPDFNSSMYDIDRIKQKEQQFHSAPAMKRVHVVPEKPAIDSPANIEEKQEGGQKDDDYTSDLETDGKEKFVVPKFGGYSNKSKAKSLRLHNSQKLFGQLPWSIVPCEKGNGALKNAVNIASKEKTLTDDVYWVGTMGIPTDELPIDISNKIIKALKNNYNCHAVISDDVTFKGAYKNFCKQILWPTLHYQIPDNPNSKAFEDHSWNYYCDLNKLFAEKIAQVYKEGDIIWIHDYHLMLVPEMVRSLLPNAKIGYFLHVSFPSSEVFRCFAHREKMLKGILGANSVGFQTTEYARHFLQTTNRLLMADVSNDELKYQGKIISITSIPVGIDAFALKDHLRRDQVNQWRRLIRERWKGKKLIVCRDQFDRIRGLNKKMLAYERFLRENPKYIDKVVLVQICLGKSQNEDFERQLMLTVDRINSLSANIGMSPPVVFLHQGLEYPQYLALNCEADLFMVNTFREGMNLTCHEFIISSEEKNAPLLLSEFTGSASVLDEGSILINPWDIRHVSQSIKAGLEMTYAEKRKHWKSLVKSVIMHDSDTWIKSSLQDINNSWETNKERSTIFNLGYDALYKDYEDSKKKLFIFKITEPPTSRVLSTLSELAANNIVFVMNSHSKVTLERLYARASNVGLIAENGAYVRLDGSWYNIVEQVDWKDEVMKILDAKIERLPGAYYKVTDSMIRFHTENAEDQDRVAGVIGEAISHINTLFDENNIHAYVYKDILFVQQNGLSLSAFKFLLNYFNSSAARASGDSQCHIQFACISGSSSPIIEPLFKCVKEEVLNGNLKYGHTIVYGNTTSTNAKEHVDGLNELLTILEKVSQK</sequence>
<accession>A0AAN7WR87</accession>
<dbReference type="Proteomes" id="UP001306508">
    <property type="component" value="Unassembled WGS sequence"/>
</dbReference>
<dbReference type="GO" id="GO:0005829">
    <property type="term" value="C:cytosol"/>
    <property type="evidence" value="ECO:0007669"/>
    <property type="project" value="TreeGrafter"/>
</dbReference>
<dbReference type="FunFam" id="3.40.50.2000:FF:000036">
    <property type="entry name" value="Alpha,alpha-trehalose-phosphate synthase subunit Tps2"/>
    <property type="match status" value="1"/>
</dbReference>
<name>A0AAN7WR87_9SACH</name>
<dbReference type="PANTHER" id="PTHR10788">
    <property type="entry name" value="TREHALOSE-6-PHOSPHATE SYNTHASE"/>
    <property type="match status" value="1"/>
</dbReference>
<dbReference type="GO" id="GO:0030234">
    <property type="term" value="F:enzyme regulator activity"/>
    <property type="evidence" value="ECO:0007669"/>
    <property type="project" value="UniProtKB-ARBA"/>
</dbReference>
<keyword evidence="2" id="KW-0963">Cytoplasm</keyword>
<organism evidence="5 6">
    <name type="scientific">Arxiozyma heterogenica</name>
    <dbReference type="NCBI Taxonomy" id="278026"/>
    <lineage>
        <taxon>Eukaryota</taxon>
        <taxon>Fungi</taxon>
        <taxon>Dikarya</taxon>
        <taxon>Ascomycota</taxon>
        <taxon>Saccharomycotina</taxon>
        <taxon>Saccharomycetes</taxon>
        <taxon>Saccharomycetales</taxon>
        <taxon>Saccharomycetaceae</taxon>
        <taxon>Arxiozyma</taxon>
    </lineage>
</organism>
<dbReference type="Pfam" id="PF02358">
    <property type="entry name" value="Trehalose_PPase"/>
    <property type="match status" value="1"/>
</dbReference>
<dbReference type="GO" id="GO:0005946">
    <property type="term" value="C:alpha,alpha-trehalose-phosphate synthase complex (UDP-forming)"/>
    <property type="evidence" value="ECO:0007669"/>
    <property type="project" value="TreeGrafter"/>
</dbReference>
<evidence type="ECO:0000313" key="5">
    <source>
        <dbReference type="EMBL" id="KAK5780202.1"/>
    </source>
</evidence>
<evidence type="ECO:0000256" key="3">
    <source>
        <dbReference type="ARBA" id="ARBA00022553"/>
    </source>
</evidence>
<comment type="subcellular location">
    <subcellularLocation>
        <location evidence="1">Cytoplasm</location>
    </subcellularLocation>
</comment>
<keyword evidence="6" id="KW-1185">Reference proteome</keyword>
<evidence type="ECO:0000256" key="2">
    <source>
        <dbReference type="ARBA" id="ARBA00022490"/>
    </source>
</evidence>
<feature type="compositionally biased region" description="Low complexity" evidence="4">
    <location>
        <begin position="168"/>
        <end position="195"/>
    </location>
</feature>
<dbReference type="GO" id="GO:0003825">
    <property type="term" value="F:alpha,alpha-trehalose-phosphate synthase (UDP-forming) activity"/>
    <property type="evidence" value="ECO:0007669"/>
    <property type="project" value="TreeGrafter"/>
</dbReference>
<dbReference type="EMBL" id="JAWIZZ010000045">
    <property type="protein sequence ID" value="KAK5780202.1"/>
    <property type="molecule type" value="Genomic_DNA"/>
</dbReference>
<dbReference type="InterPro" id="IPR001830">
    <property type="entry name" value="Glyco_trans_20"/>
</dbReference>